<feature type="transmembrane region" description="Helical" evidence="2">
    <location>
        <begin position="85"/>
        <end position="105"/>
    </location>
</feature>
<evidence type="ECO:0000256" key="1">
    <source>
        <dbReference type="SAM" id="MobiDB-lite"/>
    </source>
</evidence>
<evidence type="ECO:0000313" key="4">
    <source>
        <dbReference type="EMBL" id="WBM79623.1"/>
    </source>
</evidence>
<feature type="region of interest" description="Disordered" evidence="1">
    <location>
        <begin position="1"/>
        <end position="20"/>
    </location>
</feature>
<proteinExistence type="predicted"/>
<dbReference type="PANTHER" id="PTHR19372">
    <property type="entry name" value="SULFITE REDUCTASE"/>
    <property type="match status" value="1"/>
</dbReference>
<protein>
    <submittedName>
        <fullName evidence="4">Molybdopterin-dependent oxidoreductase</fullName>
    </submittedName>
</protein>
<dbReference type="PANTHER" id="PTHR19372:SF7">
    <property type="entry name" value="SULFITE OXIDASE, MITOCHONDRIAL"/>
    <property type="match status" value="1"/>
</dbReference>
<evidence type="ECO:0000313" key="5">
    <source>
        <dbReference type="Proteomes" id="UP001212421"/>
    </source>
</evidence>
<feature type="transmembrane region" description="Helical" evidence="2">
    <location>
        <begin position="142"/>
        <end position="162"/>
    </location>
</feature>
<organism evidence="4 5">
    <name type="scientific">Cryobacterium breve</name>
    <dbReference type="NCBI Taxonomy" id="1259258"/>
    <lineage>
        <taxon>Bacteria</taxon>
        <taxon>Bacillati</taxon>
        <taxon>Actinomycetota</taxon>
        <taxon>Actinomycetes</taxon>
        <taxon>Micrococcales</taxon>
        <taxon>Microbacteriaceae</taxon>
        <taxon>Cryobacterium</taxon>
    </lineage>
</organism>
<keyword evidence="2" id="KW-1133">Transmembrane helix</keyword>
<feature type="domain" description="Oxidoreductase molybdopterin-binding" evidence="3">
    <location>
        <begin position="258"/>
        <end position="409"/>
    </location>
</feature>
<sequence>MTGPDTRTPSPGSRARKTGNRGRTGLAALAGIAAALAGLGAGELAAALLAPAGSPVLAVGALVIDLVPGWVKELVIALFGTNDKTVLIVTLALGAAVLAAAAGMLELVRPPLGRVLTVAAGGLAVFAVLSRSSASTLDALPGVVAMVVAAVLLTVLITRLRAETAPAPAHTGPGGATVDRRRFLAYTGTSAALGAVALVIGQVVSAGTRAADAARALFTLPAPSVTAPAIPPAASVAVDGISPLITANADFYRIDTALQVPRIDPSTWSLKVTGMVENEVEMSFADLLALPLEESTTTLMCVSNPVGGDLIGNATWLGYPIRNLLARAVPTAGADMVLSRSQDGWTASTPLEVLTDENRNAILAVGMNGVPLPLEHGYPVRLVVPGLYGYVSATKWVVELNVTRFDQHTAYWTDRGWSERGPVKLSSRIDVPRSGARAGAGTVTVAGVAWAQHTGIRGVQVQVDGGAWEEATLAAAISADTWRQWTWSWPATAGSHTLRVRATDAAGLVQTDVRQDVIPDGATGLDEVTVTIK</sequence>
<dbReference type="SUPFAM" id="SSF56524">
    <property type="entry name" value="Oxidoreductase molybdopterin-binding domain"/>
    <property type="match status" value="1"/>
</dbReference>
<dbReference type="Gene3D" id="2.60.40.650">
    <property type="match status" value="1"/>
</dbReference>
<dbReference type="SUPFAM" id="SSF81296">
    <property type="entry name" value="E set domains"/>
    <property type="match status" value="1"/>
</dbReference>
<name>A0ABY7NAT5_9MICO</name>
<gene>
    <name evidence="4" type="ORF">KIV56_15215</name>
</gene>
<keyword evidence="2" id="KW-0812">Transmembrane</keyword>
<feature type="compositionally biased region" description="Polar residues" evidence="1">
    <location>
        <begin position="1"/>
        <end position="11"/>
    </location>
</feature>
<keyword evidence="2" id="KW-0472">Membrane</keyword>
<evidence type="ECO:0000259" key="3">
    <source>
        <dbReference type="Pfam" id="PF00174"/>
    </source>
</evidence>
<dbReference type="Pfam" id="PF00174">
    <property type="entry name" value="Oxidored_molyb"/>
    <property type="match status" value="1"/>
</dbReference>
<keyword evidence="5" id="KW-1185">Reference proteome</keyword>
<accession>A0ABY7NAT5</accession>
<dbReference type="Proteomes" id="UP001212421">
    <property type="component" value="Chromosome"/>
</dbReference>
<feature type="transmembrane region" description="Helical" evidence="2">
    <location>
        <begin position="56"/>
        <end position="79"/>
    </location>
</feature>
<reference evidence="4 5" key="1">
    <citation type="submission" date="2021-05" db="EMBL/GenBank/DDBJ databases">
        <authorList>
            <person name="Kumar R."/>
            <person name="Kumar A."/>
            <person name="Mukhia S."/>
        </authorList>
    </citation>
    <scope>NUCLEOTIDE SEQUENCE [LARGE SCALE GENOMIC DNA]</scope>
    <source>
        <strain evidence="4 5">ERMR7:08</strain>
    </source>
</reference>
<evidence type="ECO:0000256" key="2">
    <source>
        <dbReference type="SAM" id="Phobius"/>
    </source>
</evidence>
<feature type="transmembrane region" description="Helical" evidence="2">
    <location>
        <begin position="26"/>
        <end position="49"/>
    </location>
</feature>
<dbReference type="RefSeq" id="WP_281534216.1">
    <property type="nucleotide sequence ID" value="NZ_CP075584.1"/>
</dbReference>
<dbReference type="Gene3D" id="3.90.420.10">
    <property type="entry name" value="Oxidoreductase, molybdopterin-binding domain"/>
    <property type="match status" value="1"/>
</dbReference>
<dbReference type="InterPro" id="IPR036374">
    <property type="entry name" value="OxRdtase_Mopterin-bd_sf"/>
</dbReference>
<dbReference type="EMBL" id="CP075584">
    <property type="protein sequence ID" value="WBM79623.1"/>
    <property type="molecule type" value="Genomic_DNA"/>
</dbReference>
<dbReference type="InterPro" id="IPR014756">
    <property type="entry name" value="Ig_E-set"/>
</dbReference>
<feature type="transmembrane region" description="Helical" evidence="2">
    <location>
        <begin position="183"/>
        <end position="204"/>
    </location>
</feature>
<dbReference type="InterPro" id="IPR000572">
    <property type="entry name" value="OxRdtase_Mopterin-bd_dom"/>
</dbReference>